<keyword evidence="1" id="KW-1003">Cell membrane</keyword>
<feature type="domain" description="Calcineurin-like phosphoesterase" evidence="7">
    <location>
        <begin position="24"/>
        <end position="209"/>
    </location>
</feature>
<dbReference type="InterPro" id="IPR029052">
    <property type="entry name" value="Metallo-depent_PP-like"/>
</dbReference>
<sequence length="475" mass="53708">MAATSSDHTTGTDDGSAVDDRVYYVVSDLHIGGDEQLEEIEFREELLEFLEDLEKTDENVELIINGDAFGLWEFTRIDGLEKFDALEEMYPELFAQLRATGENVPITLMPGNHDHELAAYDEYVDRFAEYNVELVQDQSISRPIGERAIHFEHGHQRDENNRIEDWGNPHASPLGYYYNTLVTSRAGQLSDRGRYNWLKDVQAITPTEWMPIWLVSKYFYVEMNPIFRYALVPFLLLFNVSAILAILAGLDLVGVWSMPTERTATFLGQFGMAGTAVWHLLVINVSVAGILLFVGIPIYALRRDVKKTIDRFGLFETDLTVDPEKPYESAAREIFDERPETAIFCYGHTHRPEARELEGRLLVNTGTWLKRLHRRDGITGLLPPVFYPSYQLCAVRIETTADGIAVEHQAIEKPSPKAEELTLTERLLTIGRAPNPALPDPAVIETDGPDLEAVVERRERATEPTATLPDGTDPN</sequence>
<dbReference type="Pfam" id="PF00149">
    <property type="entry name" value="Metallophos"/>
    <property type="match status" value="1"/>
</dbReference>
<dbReference type="GO" id="GO:0046872">
    <property type="term" value="F:metal ion binding"/>
    <property type="evidence" value="ECO:0007669"/>
    <property type="project" value="UniProtKB-KW"/>
</dbReference>
<feature type="transmembrane region" description="Helical" evidence="6">
    <location>
        <begin position="276"/>
        <end position="301"/>
    </location>
</feature>
<evidence type="ECO:0000256" key="1">
    <source>
        <dbReference type="ARBA" id="ARBA00022475"/>
    </source>
</evidence>
<comment type="caution">
    <text evidence="8">The sequence shown here is derived from an EMBL/GenBank/DDBJ whole genome shotgun (WGS) entry which is preliminary data.</text>
</comment>
<dbReference type="InterPro" id="IPR043461">
    <property type="entry name" value="LpxH-like"/>
</dbReference>
<evidence type="ECO:0000256" key="3">
    <source>
        <dbReference type="ARBA" id="ARBA00022723"/>
    </source>
</evidence>
<dbReference type="Gene3D" id="3.60.21.10">
    <property type="match status" value="2"/>
</dbReference>
<keyword evidence="9" id="KW-1185">Reference proteome</keyword>
<keyword evidence="3" id="KW-0479">Metal-binding</keyword>
<dbReference type="SUPFAM" id="SSF56300">
    <property type="entry name" value="Metallo-dependent phosphatases"/>
    <property type="match status" value="1"/>
</dbReference>
<dbReference type="PANTHER" id="PTHR34990">
    <property type="entry name" value="UDP-2,3-DIACYLGLUCOSAMINE HYDROLASE-RELATED"/>
    <property type="match status" value="1"/>
</dbReference>
<dbReference type="InterPro" id="IPR004843">
    <property type="entry name" value="Calcineurin-like_PHP"/>
</dbReference>
<dbReference type="GO" id="GO:0016020">
    <property type="term" value="C:membrane"/>
    <property type="evidence" value="ECO:0007669"/>
    <property type="project" value="GOC"/>
</dbReference>
<feature type="transmembrane region" description="Helical" evidence="6">
    <location>
        <begin position="226"/>
        <end position="256"/>
    </location>
</feature>
<evidence type="ECO:0000313" key="9">
    <source>
        <dbReference type="Proteomes" id="UP000318864"/>
    </source>
</evidence>
<dbReference type="GO" id="GO:0009245">
    <property type="term" value="P:lipid A biosynthetic process"/>
    <property type="evidence" value="ECO:0007669"/>
    <property type="project" value="TreeGrafter"/>
</dbReference>
<keyword evidence="5" id="KW-0464">Manganese</keyword>
<evidence type="ECO:0000256" key="5">
    <source>
        <dbReference type="ARBA" id="ARBA00023211"/>
    </source>
</evidence>
<accession>A0A4S3TNG6</accession>
<keyword evidence="4 6" id="KW-0472">Membrane</keyword>
<keyword evidence="2" id="KW-0997">Cell inner membrane</keyword>
<name>A0A4S3TNG6_9EURY</name>
<dbReference type="Proteomes" id="UP000318864">
    <property type="component" value="Unassembled WGS sequence"/>
</dbReference>
<proteinExistence type="predicted"/>
<dbReference type="EMBL" id="RBZW01000016">
    <property type="protein sequence ID" value="THE65726.1"/>
    <property type="molecule type" value="Genomic_DNA"/>
</dbReference>
<keyword evidence="6" id="KW-0812">Transmembrane</keyword>
<protein>
    <submittedName>
        <fullName evidence="8">Phosphoesterase</fullName>
    </submittedName>
</protein>
<dbReference type="GO" id="GO:0008758">
    <property type="term" value="F:UDP-2,3-diacylglucosamine hydrolase activity"/>
    <property type="evidence" value="ECO:0007669"/>
    <property type="project" value="TreeGrafter"/>
</dbReference>
<gene>
    <name evidence="8" type="ORF">D8Y22_06035</name>
</gene>
<dbReference type="RefSeq" id="WP_141463802.1">
    <property type="nucleotide sequence ID" value="NZ_RBZW01000016.1"/>
</dbReference>
<organism evidence="8 9">
    <name type="scientific">Salinadaptatus halalkaliphilus</name>
    <dbReference type="NCBI Taxonomy" id="2419781"/>
    <lineage>
        <taxon>Archaea</taxon>
        <taxon>Methanobacteriati</taxon>
        <taxon>Methanobacteriota</taxon>
        <taxon>Stenosarchaea group</taxon>
        <taxon>Halobacteria</taxon>
        <taxon>Halobacteriales</taxon>
        <taxon>Natrialbaceae</taxon>
        <taxon>Salinadaptatus</taxon>
    </lineage>
</organism>
<reference evidence="8 9" key="1">
    <citation type="submission" date="2018-10" db="EMBL/GenBank/DDBJ databases">
        <title>Natronolimnobius sp. XQ-INN 246 isolated from Inner Mongolia Autonomous Region of China.</title>
        <authorList>
            <person name="Xue Q."/>
        </authorList>
    </citation>
    <scope>NUCLEOTIDE SEQUENCE [LARGE SCALE GENOMIC DNA]</scope>
    <source>
        <strain evidence="8 9">XQ-INN 246</strain>
    </source>
</reference>
<evidence type="ECO:0000256" key="2">
    <source>
        <dbReference type="ARBA" id="ARBA00022519"/>
    </source>
</evidence>
<evidence type="ECO:0000256" key="4">
    <source>
        <dbReference type="ARBA" id="ARBA00023136"/>
    </source>
</evidence>
<evidence type="ECO:0000256" key="6">
    <source>
        <dbReference type="SAM" id="Phobius"/>
    </source>
</evidence>
<keyword evidence="6" id="KW-1133">Transmembrane helix</keyword>
<evidence type="ECO:0000259" key="7">
    <source>
        <dbReference type="Pfam" id="PF00149"/>
    </source>
</evidence>
<evidence type="ECO:0000313" key="8">
    <source>
        <dbReference type="EMBL" id="THE65726.1"/>
    </source>
</evidence>
<dbReference type="OrthoDB" id="328870at2157"/>
<dbReference type="AlphaFoldDB" id="A0A4S3TNG6"/>